<accession>A0A1V4KY70</accession>
<reference evidence="2 3" key="1">
    <citation type="submission" date="2016-02" db="EMBL/GenBank/DDBJ databases">
        <title>Band-tailed pigeon sequencing and assembly.</title>
        <authorList>
            <person name="Soares A.E."/>
            <person name="Novak B.J."/>
            <person name="Rice E.S."/>
            <person name="O'Connell B."/>
            <person name="Chang D."/>
            <person name="Weber S."/>
            <person name="Shapiro B."/>
        </authorList>
    </citation>
    <scope>NUCLEOTIDE SEQUENCE [LARGE SCALE GENOMIC DNA]</scope>
    <source>
        <strain evidence="2">BTP2013</strain>
        <tissue evidence="2">Blood</tissue>
    </source>
</reference>
<proteinExistence type="predicted"/>
<dbReference type="AlphaFoldDB" id="A0A1V4KY70"/>
<dbReference type="Proteomes" id="UP000190648">
    <property type="component" value="Unassembled WGS sequence"/>
</dbReference>
<protein>
    <submittedName>
        <fullName evidence="2">Uncharacterized protein</fullName>
    </submittedName>
</protein>
<comment type="caution">
    <text evidence="2">The sequence shown here is derived from an EMBL/GenBank/DDBJ whole genome shotgun (WGS) entry which is preliminary data.</text>
</comment>
<keyword evidence="3" id="KW-1185">Reference proteome</keyword>
<organism evidence="2 3">
    <name type="scientific">Patagioenas fasciata monilis</name>
    <dbReference type="NCBI Taxonomy" id="372326"/>
    <lineage>
        <taxon>Eukaryota</taxon>
        <taxon>Metazoa</taxon>
        <taxon>Chordata</taxon>
        <taxon>Craniata</taxon>
        <taxon>Vertebrata</taxon>
        <taxon>Euteleostomi</taxon>
        <taxon>Archelosauria</taxon>
        <taxon>Archosauria</taxon>
        <taxon>Dinosauria</taxon>
        <taxon>Saurischia</taxon>
        <taxon>Theropoda</taxon>
        <taxon>Coelurosauria</taxon>
        <taxon>Aves</taxon>
        <taxon>Neognathae</taxon>
        <taxon>Neoaves</taxon>
        <taxon>Columbimorphae</taxon>
        <taxon>Columbiformes</taxon>
        <taxon>Columbidae</taxon>
        <taxon>Patagioenas</taxon>
    </lineage>
</organism>
<sequence>MNVPVCPLSTKPFEYHQGTWCARAGKSTRDDKRALKIDGLLTCAPSATDKTGGGNLEAVTPLWINFQSRICADGAFQLEYKACKRNSLYSVKQHRKKQRAQRRQPRVWRCVQAPSGAQIRRDGFVLRAEITVYLHPPDPLVLRWLRLLRGASGFVSQRSTRGANELLFLYSRPLKRRLQMNVVAELVWSHQSQFLLKPAAGEGAGDAESRRGHNSSRTGV</sequence>
<evidence type="ECO:0000313" key="2">
    <source>
        <dbReference type="EMBL" id="OPJ88947.1"/>
    </source>
</evidence>
<feature type="region of interest" description="Disordered" evidence="1">
    <location>
        <begin position="200"/>
        <end position="220"/>
    </location>
</feature>
<dbReference type="EMBL" id="LSYS01001493">
    <property type="protein sequence ID" value="OPJ88947.1"/>
    <property type="molecule type" value="Genomic_DNA"/>
</dbReference>
<evidence type="ECO:0000256" key="1">
    <source>
        <dbReference type="SAM" id="MobiDB-lite"/>
    </source>
</evidence>
<gene>
    <name evidence="2" type="ORF">AV530_019059</name>
</gene>
<name>A0A1V4KY70_PATFA</name>
<evidence type="ECO:0000313" key="3">
    <source>
        <dbReference type="Proteomes" id="UP000190648"/>
    </source>
</evidence>